<feature type="domain" description="Aspartate carbamoyltransferase regulatory subunit C-terminal" evidence="5">
    <location>
        <begin position="43"/>
        <end position="87"/>
    </location>
</feature>
<evidence type="ECO:0000313" key="6">
    <source>
        <dbReference type="EMBL" id="MPN65060.1"/>
    </source>
</evidence>
<dbReference type="Pfam" id="PF02748">
    <property type="entry name" value="PyrI_C"/>
    <property type="match status" value="1"/>
</dbReference>
<organism evidence="6">
    <name type="scientific">bioreactor metagenome</name>
    <dbReference type="NCBI Taxonomy" id="1076179"/>
    <lineage>
        <taxon>unclassified sequences</taxon>
        <taxon>metagenomes</taxon>
        <taxon>ecological metagenomes</taxon>
    </lineage>
</organism>
<accession>A0A645JPT7</accession>
<dbReference type="GO" id="GO:0016740">
    <property type="term" value="F:transferase activity"/>
    <property type="evidence" value="ECO:0007669"/>
    <property type="project" value="UniProtKB-KW"/>
</dbReference>
<dbReference type="InterPro" id="IPR036792">
    <property type="entry name" value="Asp_carbatrfase_reg_C_sf"/>
</dbReference>
<gene>
    <name evidence="6" type="primary">pyrI_25</name>
    <name evidence="6" type="ORF">SDC9_212839</name>
</gene>
<keyword evidence="3" id="KW-0665">Pyrimidine biosynthesis</keyword>
<dbReference type="GO" id="GO:0046872">
    <property type="term" value="F:metal ion binding"/>
    <property type="evidence" value="ECO:0007669"/>
    <property type="project" value="UniProtKB-KW"/>
</dbReference>
<keyword evidence="2" id="KW-0862">Zinc</keyword>
<dbReference type="InterPro" id="IPR036793">
    <property type="entry name" value="Asp_carbatrfase_reg_N_sf"/>
</dbReference>
<evidence type="ECO:0000259" key="5">
    <source>
        <dbReference type="Pfam" id="PF02748"/>
    </source>
</evidence>
<dbReference type="GO" id="GO:0006221">
    <property type="term" value="P:pyrimidine nucleotide biosynthetic process"/>
    <property type="evidence" value="ECO:0007669"/>
    <property type="project" value="UniProtKB-KW"/>
</dbReference>
<dbReference type="PANTHER" id="PTHR35805">
    <property type="entry name" value="ASPARTATE CARBAMOYLTRANSFERASE REGULATORY CHAIN"/>
    <property type="match status" value="1"/>
</dbReference>
<dbReference type="InterPro" id="IPR020545">
    <property type="entry name" value="Asp_carbamoyltransf_reg_N"/>
</dbReference>
<dbReference type="GO" id="GO:0006207">
    <property type="term" value="P:'de novo' pyrimidine nucleobase biosynthetic process"/>
    <property type="evidence" value="ECO:0007669"/>
    <property type="project" value="InterPro"/>
</dbReference>
<evidence type="ECO:0000256" key="1">
    <source>
        <dbReference type="ARBA" id="ARBA00022723"/>
    </source>
</evidence>
<evidence type="ECO:0000256" key="3">
    <source>
        <dbReference type="ARBA" id="ARBA00022975"/>
    </source>
</evidence>
<dbReference type="SUPFAM" id="SSF54893">
    <property type="entry name" value="Aspartate carbamoyltransferase, Regulatory-chain, N-terminal domain"/>
    <property type="match status" value="1"/>
</dbReference>
<dbReference type="AlphaFoldDB" id="A0A645JPT7"/>
<sequence>MEDRELDPRMVDKIALIAPDATIVIIRDFIVAEKYKVKLDDIVSGLVKCSNPHCITNKGEPVEPEFRVVSRSPPKLRCMYCDRTLTRISDNLL</sequence>
<protein>
    <submittedName>
        <fullName evidence="6">Aspartate carbamoyltransferase regulatory chain</fullName>
    </submittedName>
</protein>
<dbReference type="SUPFAM" id="SSF57825">
    <property type="entry name" value="Aspartate carbamoyltransferase, Regulatory-chain, C-terminal domain"/>
    <property type="match status" value="1"/>
</dbReference>
<dbReference type="InterPro" id="IPR020542">
    <property type="entry name" value="Asp_carbamoyltrfase_reg_C"/>
</dbReference>
<keyword evidence="1" id="KW-0479">Metal-binding</keyword>
<dbReference type="PANTHER" id="PTHR35805:SF1">
    <property type="entry name" value="ASPARTATE CARBAMOYLTRANSFERASE REGULATORY CHAIN"/>
    <property type="match status" value="1"/>
</dbReference>
<proteinExistence type="predicted"/>
<dbReference type="InterPro" id="IPR002801">
    <property type="entry name" value="Asp_carbamoylTrfase_reg"/>
</dbReference>
<comment type="caution">
    <text evidence="6">The sequence shown here is derived from an EMBL/GenBank/DDBJ whole genome shotgun (WGS) entry which is preliminary data.</text>
</comment>
<dbReference type="Gene3D" id="3.30.70.140">
    <property type="entry name" value="Aspartate carbamoyltransferase regulatory subunit, N-terminal domain"/>
    <property type="match status" value="1"/>
</dbReference>
<evidence type="ECO:0000256" key="2">
    <source>
        <dbReference type="ARBA" id="ARBA00022833"/>
    </source>
</evidence>
<keyword evidence="6" id="KW-0808">Transferase</keyword>
<dbReference type="EMBL" id="VSSQ01146873">
    <property type="protein sequence ID" value="MPN65060.1"/>
    <property type="molecule type" value="Genomic_DNA"/>
</dbReference>
<dbReference type="Pfam" id="PF01948">
    <property type="entry name" value="PyrI"/>
    <property type="match status" value="1"/>
</dbReference>
<reference evidence="6" key="1">
    <citation type="submission" date="2019-08" db="EMBL/GenBank/DDBJ databases">
        <authorList>
            <person name="Kucharzyk K."/>
            <person name="Murdoch R.W."/>
            <person name="Higgins S."/>
            <person name="Loffler F."/>
        </authorList>
    </citation>
    <scope>NUCLEOTIDE SEQUENCE</scope>
</reference>
<feature type="domain" description="Aspartate carbamoyltransferase regulatory subunit N-terminal" evidence="4">
    <location>
        <begin position="2"/>
        <end position="38"/>
    </location>
</feature>
<dbReference type="GO" id="GO:0009347">
    <property type="term" value="C:aspartate carbamoyltransferase complex"/>
    <property type="evidence" value="ECO:0007669"/>
    <property type="project" value="InterPro"/>
</dbReference>
<dbReference type="Gene3D" id="2.30.30.20">
    <property type="entry name" value="Aspartate carbamoyltransferase regulatory subunit, C-terminal domain"/>
    <property type="match status" value="1"/>
</dbReference>
<evidence type="ECO:0000259" key="4">
    <source>
        <dbReference type="Pfam" id="PF01948"/>
    </source>
</evidence>
<name>A0A645JPT7_9ZZZZ</name>